<dbReference type="EMBL" id="QQWO01000025">
    <property type="protein sequence ID" value="RSU99217.1"/>
    <property type="molecule type" value="Genomic_DNA"/>
</dbReference>
<evidence type="ECO:0000259" key="2">
    <source>
        <dbReference type="Pfam" id="PF01551"/>
    </source>
</evidence>
<evidence type="ECO:0000256" key="1">
    <source>
        <dbReference type="ARBA" id="ARBA00022729"/>
    </source>
</evidence>
<evidence type="ECO:0000313" key="5">
    <source>
        <dbReference type="EMBL" id="RSY87577.1"/>
    </source>
</evidence>
<feature type="domain" description="M23ase beta-sheet core" evidence="2">
    <location>
        <begin position="275"/>
        <end position="369"/>
    </location>
</feature>
<dbReference type="AlphaFoldDB" id="A0A1L6JE65"/>
<sequence>MVSTTLNANVVTRFRKFFTTRDFIFHDGRDLKRFSVAGRTQAILAGVAAVTVTFSAYGVSQAAFGAVVASGIAGEASTPEAKLAKMRAEVAQMEADVAAVKQAAQLHAARVEQRQKIIAGVLTGKGSPEDVGAPVPAAQVSESNAMAREVLAPLREVEARQAKLAEQARKTAQVRLHLTARHLRSLGIKPERYVAGGMGGPYEPVSAEAAAAAAGAATAEGSADAQFRSLFQTWQKLDVLEQTVIAIPSMQPVENVRLTSSFGVRSDPFHGSAAMHAGIDIPGPIGTPIYATADGVIGRAGRFGGYGNLITVNHGKGIETRYGHLSKILVAPNTRVRRGQLIGLMGSTGRSTGSHLHYEVRIDGAAVNPMPFMQNANVLDQIQQRAARVQLTAATGN</sequence>
<dbReference type="InterPro" id="IPR011055">
    <property type="entry name" value="Dup_hybrid_motif"/>
</dbReference>
<dbReference type="PANTHER" id="PTHR21666">
    <property type="entry name" value="PEPTIDASE-RELATED"/>
    <property type="match status" value="1"/>
</dbReference>
<dbReference type="Pfam" id="PF01551">
    <property type="entry name" value="Peptidase_M23"/>
    <property type="match status" value="1"/>
</dbReference>
<dbReference type="InterPro" id="IPR050570">
    <property type="entry name" value="Cell_wall_metabolism_enzyme"/>
</dbReference>
<keyword evidence="6" id="KW-1185">Reference proteome</keyword>
<evidence type="ECO:0000313" key="8">
    <source>
        <dbReference type="Proteomes" id="UP000287746"/>
    </source>
</evidence>
<dbReference type="Proteomes" id="UP000286681">
    <property type="component" value="Unassembled WGS sequence"/>
</dbReference>
<evidence type="ECO:0000313" key="4">
    <source>
        <dbReference type="EMBL" id="RSU99217.1"/>
    </source>
</evidence>
<dbReference type="GeneID" id="44134655"/>
<reference evidence="3" key="1">
    <citation type="submission" date="2016-12" db="EMBL/GenBank/DDBJ databases">
        <title>Whole genome sequencing of Sphingomonas koreensis.</title>
        <authorList>
            <person name="Conlan S."/>
            <person name="Thomas P.J."/>
            <person name="Mullikin J."/>
            <person name="Palmore T.N."/>
            <person name="Frank K.M."/>
            <person name="Segre J.A."/>
        </authorList>
    </citation>
    <scope>NUCLEOTIDE SEQUENCE</scope>
    <source>
        <strain evidence="3">ABOJV</strain>
    </source>
</reference>
<protein>
    <submittedName>
        <fullName evidence="4">M23 family peptidase</fullName>
    </submittedName>
    <submittedName>
        <fullName evidence="3">Peptidase M23</fullName>
    </submittedName>
</protein>
<dbReference type="OrthoDB" id="9815245at2"/>
<dbReference type="Proteomes" id="UP000185161">
    <property type="component" value="Chromosome"/>
</dbReference>
<keyword evidence="1" id="KW-0732">Signal</keyword>
<evidence type="ECO:0000313" key="7">
    <source>
        <dbReference type="Proteomes" id="UP000286681"/>
    </source>
</evidence>
<reference evidence="6" key="2">
    <citation type="submission" date="2016-12" db="EMBL/GenBank/DDBJ databases">
        <title>Whole genome sequencing of Sphingomonas sp. ABOJV.</title>
        <authorList>
            <person name="Conlan S."/>
            <person name="Thomas P.J."/>
            <person name="Mullikin J."/>
            <person name="Palmore T.N."/>
            <person name="Frank K.M."/>
            <person name="Segre J.A."/>
        </authorList>
    </citation>
    <scope>NUCLEOTIDE SEQUENCE [LARGE SCALE GENOMIC DNA]</scope>
    <source>
        <strain evidence="6">ABOJV</strain>
    </source>
</reference>
<evidence type="ECO:0000313" key="6">
    <source>
        <dbReference type="Proteomes" id="UP000185161"/>
    </source>
</evidence>
<gene>
    <name evidence="3" type="ORF">BRX40_19020</name>
    <name evidence="4" type="ORF">CA257_20765</name>
    <name evidence="5" type="ORF">DAH66_08130</name>
</gene>
<dbReference type="InterPro" id="IPR016047">
    <property type="entry name" value="M23ase_b-sheet_dom"/>
</dbReference>
<evidence type="ECO:0000313" key="3">
    <source>
        <dbReference type="EMBL" id="APR54222.1"/>
    </source>
</evidence>
<organism evidence="3 6">
    <name type="scientific">Sphingomonas koreensis</name>
    <dbReference type="NCBI Taxonomy" id="93064"/>
    <lineage>
        <taxon>Bacteria</taxon>
        <taxon>Pseudomonadati</taxon>
        <taxon>Pseudomonadota</taxon>
        <taxon>Alphaproteobacteria</taxon>
        <taxon>Sphingomonadales</taxon>
        <taxon>Sphingomonadaceae</taxon>
        <taxon>Sphingomonas</taxon>
    </lineage>
</organism>
<accession>A0A1L6JE65</accession>
<reference evidence="7 8" key="3">
    <citation type="submission" date="2018-07" db="EMBL/GenBank/DDBJ databases">
        <title>Genomic and Epidemiologic Investigation of an Indolent Hospital Outbreak.</title>
        <authorList>
            <person name="Johnson R.C."/>
            <person name="Deming C."/>
            <person name="Conlan S."/>
            <person name="Zellmer C.J."/>
            <person name="Michelin A.V."/>
            <person name="Lee-Lin S."/>
            <person name="Thomas P.J."/>
            <person name="Park M."/>
            <person name="Weingarten R.A."/>
            <person name="Less J."/>
            <person name="Dekker J.P."/>
            <person name="Frank K.M."/>
            <person name="Musser K.A."/>
            <person name="Mcquiston J.R."/>
            <person name="Henderson D.K."/>
            <person name="Lau A.F."/>
            <person name="Palmore T.N."/>
            <person name="Segre J.A."/>
        </authorList>
    </citation>
    <scope>NUCLEOTIDE SEQUENCE [LARGE SCALE GENOMIC DNA]</scope>
    <source>
        <strain evidence="5 8">SK-CDC1_0717</strain>
        <strain evidence="4 7">SK-NIH.Env10_0317</strain>
    </source>
</reference>
<name>A0A1L6JE65_9SPHN</name>
<dbReference type="Proteomes" id="UP000287746">
    <property type="component" value="Unassembled WGS sequence"/>
</dbReference>
<dbReference type="KEGG" id="skr:BRX40_19020"/>
<dbReference type="EMBL" id="CP018820">
    <property type="protein sequence ID" value="APR54222.1"/>
    <property type="molecule type" value="Genomic_DNA"/>
</dbReference>
<dbReference type="FunFam" id="2.70.70.10:FF:000006">
    <property type="entry name" value="M23 family peptidase"/>
    <property type="match status" value="1"/>
</dbReference>
<dbReference type="EMBL" id="QQYZ01000005">
    <property type="protein sequence ID" value="RSY87577.1"/>
    <property type="molecule type" value="Genomic_DNA"/>
</dbReference>
<dbReference type="STRING" id="93064.BRX40_19020"/>
<dbReference type="SUPFAM" id="SSF51261">
    <property type="entry name" value="Duplicated hybrid motif"/>
    <property type="match status" value="1"/>
</dbReference>
<dbReference type="GO" id="GO:0004222">
    <property type="term" value="F:metalloendopeptidase activity"/>
    <property type="evidence" value="ECO:0007669"/>
    <property type="project" value="TreeGrafter"/>
</dbReference>
<proteinExistence type="predicted"/>
<dbReference type="Gene3D" id="2.70.70.10">
    <property type="entry name" value="Glucose Permease (Domain IIA)"/>
    <property type="match status" value="1"/>
</dbReference>
<dbReference type="RefSeq" id="WP_066576501.1">
    <property type="nucleotide sequence ID" value="NZ_CP018820.1"/>
</dbReference>
<dbReference type="PANTHER" id="PTHR21666:SF289">
    <property type="entry name" value="L-ALA--D-GLU ENDOPEPTIDASE"/>
    <property type="match status" value="1"/>
</dbReference>
<dbReference type="CDD" id="cd12797">
    <property type="entry name" value="M23_peptidase"/>
    <property type="match status" value="1"/>
</dbReference>